<dbReference type="EMBL" id="ACJN02000001">
    <property type="protein sequence ID" value="EFI35577.1"/>
    <property type="molecule type" value="Genomic_DNA"/>
</dbReference>
<dbReference type="GO" id="GO:0006310">
    <property type="term" value="P:DNA recombination"/>
    <property type="evidence" value="ECO:0007669"/>
    <property type="project" value="TreeGrafter"/>
</dbReference>
<evidence type="ECO:0000259" key="1">
    <source>
        <dbReference type="Pfam" id="PF04754"/>
    </source>
</evidence>
<dbReference type="InterPro" id="IPR051699">
    <property type="entry name" value="Rpn/YhgA-like_nuclease"/>
</dbReference>
<accession>D6SLL6</accession>
<evidence type="ECO:0000313" key="2">
    <source>
        <dbReference type="EMBL" id="EFI35577.1"/>
    </source>
</evidence>
<comment type="caution">
    <text evidence="2">The sequence shown here is derived from an EMBL/GenBank/DDBJ whole genome shotgun (WGS) entry which is preliminary data.</text>
</comment>
<evidence type="ECO:0000313" key="3">
    <source>
        <dbReference type="Proteomes" id="UP000005496"/>
    </source>
</evidence>
<feature type="domain" description="Transposase (putative) YhgA-like" evidence="1">
    <location>
        <begin position="21"/>
        <end position="218"/>
    </location>
</feature>
<protein>
    <recommendedName>
        <fullName evidence="1">Transposase (putative) YhgA-like domain-containing protein</fullName>
    </recommendedName>
</protein>
<dbReference type="Pfam" id="PF04754">
    <property type="entry name" value="Transposase_31"/>
    <property type="match status" value="1"/>
</dbReference>
<dbReference type="PANTHER" id="PTHR34611">
    <property type="match status" value="1"/>
</dbReference>
<dbReference type="GO" id="GO:1990238">
    <property type="term" value="F:double-stranded DNA endonuclease activity"/>
    <property type="evidence" value="ECO:0007669"/>
    <property type="project" value="TreeGrafter"/>
</dbReference>
<dbReference type="InterPro" id="IPR006842">
    <property type="entry name" value="Transposase_31"/>
</dbReference>
<dbReference type="eggNOG" id="COG5464">
    <property type="taxonomic scope" value="Bacteria"/>
</dbReference>
<gene>
    <name evidence="2" type="ORF">Dthio_PD3003</name>
</gene>
<name>D6SLL6_9BACT</name>
<organism evidence="2 3">
    <name type="scientific">Desulfonatronospira thiodismutans ASO3-1</name>
    <dbReference type="NCBI Taxonomy" id="555779"/>
    <lineage>
        <taxon>Bacteria</taxon>
        <taxon>Pseudomonadati</taxon>
        <taxon>Thermodesulfobacteriota</taxon>
        <taxon>Desulfovibrionia</taxon>
        <taxon>Desulfovibrionales</taxon>
        <taxon>Desulfonatronovibrionaceae</taxon>
        <taxon>Desulfonatronospira</taxon>
    </lineage>
</organism>
<dbReference type="AlphaFoldDB" id="D6SLL6"/>
<dbReference type="Proteomes" id="UP000005496">
    <property type="component" value="Unassembled WGS sequence"/>
</dbReference>
<keyword evidence="3" id="KW-1185">Reference proteome</keyword>
<dbReference type="PANTHER" id="PTHR34611:SF2">
    <property type="entry name" value="INACTIVE RECOMBINATION-PROMOTING NUCLEASE-LIKE PROTEIN RPNE-RELATED"/>
    <property type="match status" value="1"/>
</dbReference>
<reference evidence="2" key="1">
    <citation type="submission" date="2010-05" db="EMBL/GenBank/DDBJ databases">
        <title>The draft genome of Desulfonatronospira thiodismutans ASO3-1.</title>
        <authorList>
            <consortium name="US DOE Joint Genome Institute (JGI-PGF)"/>
            <person name="Lucas S."/>
            <person name="Copeland A."/>
            <person name="Lapidus A."/>
            <person name="Cheng J.-F."/>
            <person name="Bruce D."/>
            <person name="Goodwin L."/>
            <person name="Pitluck S."/>
            <person name="Chertkov O."/>
            <person name="Brettin T."/>
            <person name="Detter J.C."/>
            <person name="Han C."/>
            <person name="Land M.L."/>
            <person name="Hauser L."/>
            <person name="Kyrpides N."/>
            <person name="Mikhailova N."/>
            <person name="Muyzer G."/>
            <person name="Woyke T."/>
        </authorList>
    </citation>
    <scope>NUCLEOTIDE SEQUENCE [LARGE SCALE GENOMIC DNA]</scope>
    <source>
        <strain evidence="2">ASO3-1</strain>
    </source>
</reference>
<sequence>MKVLANQIHKEYSTSMSTTNIHDSTIKYFLSDRLNAISLLKSMLPEEIVKQLNFNKIYYEKDSYLPKSLQGYYSDLVVSVPTKCGLYVAKVFFLLEHKSTFKKNTPLQFLRYILEFWEQYQKNTGETRLPVIIPILIAHPEEGWKPTKVSDLVDLPSDDFTIFIPDFNFLLYDAVNDDPEDYDFDETLKALFTLWRYSGSPEFMQGVQKAFQLIKKVDPKARLLDFVQMILHYLEVTRDEKEYIDIKKIAETEIDEGEEYMGTIAEMFRREGREETEQRFLQEKPIWEKQVKVENSQEMLVKSLKMRFDLVKPNIKEQIRSIQDVDTLNDLFEMSFKCSSIEAFTDLLEKVTEN</sequence>
<proteinExistence type="predicted"/>